<accession>A0A8B8GIQ0</accession>
<evidence type="ECO:0000256" key="1">
    <source>
        <dbReference type="SAM" id="MobiDB-lite"/>
    </source>
</evidence>
<proteinExistence type="predicted"/>
<feature type="region of interest" description="Disordered" evidence="1">
    <location>
        <begin position="123"/>
        <end position="179"/>
    </location>
</feature>
<reference evidence="3" key="1">
    <citation type="submission" date="2025-08" db="UniProtKB">
        <authorList>
            <consortium name="RefSeq"/>
        </authorList>
    </citation>
    <scope>IDENTIFICATION</scope>
    <source>
        <tissue evidence="3">Whole body</tissue>
    </source>
</reference>
<evidence type="ECO:0000313" key="3">
    <source>
        <dbReference type="RefSeq" id="XP_025422898.1"/>
    </source>
</evidence>
<dbReference type="Proteomes" id="UP000694846">
    <property type="component" value="Unplaced"/>
</dbReference>
<name>A0A8B8GIQ0_9HEMI</name>
<protein>
    <submittedName>
        <fullName evidence="3">Uncharacterized protein LOC112692431</fullName>
    </submittedName>
</protein>
<dbReference type="AlphaFoldDB" id="A0A8B8GIQ0"/>
<dbReference type="OrthoDB" id="6593857at2759"/>
<keyword evidence="2" id="KW-1185">Reference proteome</keyword>
<feature type="compositionally biased region" description="Low complexity" evidence="1">
    <location>
        <begin position="155"/>
        <end position="167"/>
    </location>
</feature>
<organism evidence="2 3">
    <name type="scientific">Sipha flava</name>
    <name type="common">yellow sugarcane aphid</name>
    <dbReference type="NCBI Taxonomy" id="143950"/>
    <lineage>
        <taxon>Eukaryota</taxon>
        <taxon>Metazoa</taxon>
        <taxon>Ecdysozoa</taxon>
        <taxon>Arthropoda</taxon>
        <taxon>Hexapoda</taxon>
        <taxon>Insecta</taxon>
        <taxon>Pterygota</taxon>
        <taxon>Neoptera</taxon>
        <taxon>Paraneoptera</taxon>
        <taxon>Hemiptera</taxon>
        <taxon>Sternorrhyncha</taxon>
        <taxon>Aphidomorpha</taxon>
        <taxon>Aphidoidea</taxon>
        <taxon>Aphididae</taxon>
        <taxon>Sipha</taxon>
    </lineage>
</organism>
<dbReference type="GeneID" id="112692431"/>
<gene>
    <name evidence="3" type="primary">LOC112692431</name>
</gene>
<dbReference type="RefSeq" id="XP_025422898.1">
    <property type="nucleotide sequence ID" value="XM_025567113.1"/>
</dbReference>
<evidence type="ECO:0000313" key="2">
    <source>
        <dbReference type="Proteomes" id="UP000694846"/>
    </source>
</evidence>
<sequence length="179" mass="20623">MLKLTVLEYFADMDLVHVHCEQQICPDLDLPEALTKHLSSTKVLQNRPNRLFYVVPPFGIVMPINDIISFKVLFEWLKKNVHQIYAVIMNSTTPDLKKVVKLYVNKMPTIDVDQAKHFKRTVAKPFSHRPVKPEPDLLKNRSYSHHSNRSQADKSGSVLSNFSSGSNKRQDVKNNQLQQ</sequence>